<reference evidence="1" key="1">
    <citation type="submission" date="2020-11" db="EMBL/GenBank/DDBJ databases">
        <authorList>
            <consortium name="DOE Joint Genome Institute"/>
            <person name="Ahrendt S."/>
            <person name="Riley R."/>
            <person name="Andreopoulos W."/>
            <person name="Labutti K."/>
            <person name="Pangilinan J."/>
            <person name="Ruiz-Duenas F.J."/>
            <person name="Barrasa J.M."/>
            <person name="Sanchez-Garcia M."/>
            <person name="Camarero S."/>
            <person name="Miyauchi S."/>
            <person name="Serrano A."/>
            <person name="Linde D."/>
            <person name="Babiker R."/>
            <person name="Drula E."/>
            <person name="Ayuso-Fernandez I."/>
            <person name="Pacheco R."/>
            <person name="Padilla G."/>
            <person name="Ferreira P."/>
            <person name="Barriuso J."/>
            <person name="Kellner H."/>
            <person name="Castanera R."/>
            <person name="Alfaro M."/>
            <person name="Ramirez L."/>
            <person name="Pisabarro A.G."/>
            <person name="Kuo A."/>
            <person name="Tritt A."/>
            <person name="Lipzen A."/>
            <person name="He G."/>
            <person name="Yan M."/>
            <person name="Ng V."/>
            <person name="Cullen D."/>
            <person name="Martin F."/>
            <person name="Rosso M.-N."/>
            <person name="Henrissat B."/>
            <person name="Hibbett D."/>
            <person name="Martinez A.T."/>
            <person name="Grigoriev I.V."/>
        </authorList>
    </citation>
    <scope>NUCLEOTIDE SEQUENCE</scope>
    <source>
        <strain evidence="1">CBS 247.69</strain>
    </source>
</reference>
<evidence type="ECO:0000313" key="1">
    <source>
        <dbReference type="EMBL" id="KAF9462544.1"/>
    </source>
</evidence>
<gene>
    <name evidence="1" type="ORF">BDZ94DRAFT_1309622</name>
</gene>
<evidence type="ECO:0000313" key="2">
    <source>
        <dbReference type="Proteomes" id="UP000807353"/>
    </source>
</evidence>
<dbReference type="EMBL" id="MU150271">
    <property type="protein sequence ID" value="KAF9462544.1"/>
    <property type="molecule type" value="Genomic_DNA"/>
</dbReference>
<organism evidence="1 2">
    <name type="scientific">Collybia nuda</name>
    <dbReference type="NCBI Taxonomy" id="64659"/>
    <lineage>
        <taxon>Eukaryota</taxon>
        <taxon>Fungi</taxon>
        <taxon>Dikarya</taxon>
        <taxon>Basidiomycota</taxon>
        <taxon>Agaricomycotina</taxon>
        <taxon>Agaricomycetes</taxon>
        <taxon>Agaricomycetidae</taxon>
        <taxon>Agaricales</taxon>
        <taxon>Tricholomatineae</taxon>
        <taxon>Clitocybaceae</taxon>
        <taxon>Collybia</taxon>
    </lineage>
</organism>
<comment type="caution">
    <text evidence="1">The sequence shown here is derived from an EMBL/GenBank/DDBJ whole genome shotgun (WGS) entry which is preliminary data.</text>
</comment>
<dbReference type="AlphaFoldDB" id="A0A9P5Y4H7"/>
<keyword evidence="2" id="KW-1185">Reference proteome</keyword>
<proteinExistence type="predicted"/>
<dbReference type="Proteomes" id="UP000807353">
    <property type="component" value="Unassembled WGS sequence"/>
</dbReference>
<accession>A0A9P5Y4H7</accession>
<dbReference type="OrthoDB" id="3144838at2759"/>
<name>A0A9P5Y4H7_9AGAR</name>
<protein>
    <submittedName>
        <fullName evidence="1">Uncharacterized protein</fullName>
    </submittedName>
</protein>
<sequence>MPEAVSQAAALCEVANVPSVRFCFRKMTMEIAYTMKLKASLEATFEEEIRSGAPCLA</sequence>